<protein>
    <recommendedName>
        <fullName evidence="4">TF-B3 domain-containing protein</fullName>
    </recommendedName>
</protein>
<proteinExistence type="predicted"/>
<evidence type="ECO:0000313" key="2">
    <source>
        <dbReference type="EMBL" id="KAH1046111.1"/>
    </source>
</evidence>
<comment type="caution">
    <text evidence="2">The sequence shown here is derived from an EMBL/GenBank/DDBJ whole genome shotgun (WGS) entry which is preliminary data.</text>
</comment>
<name>A0A9D3ZKD5_9ROSI</name>
<feature type="chain" id="PRO_5039615912" description="TF-B3 domain-containing protein" evidence="1">
    <location>
        <begin position="19"/>
        <end position="108"/>
    </location>
</feature>
<gene>
    <name evidence="2" type="ORF">J1N35_036895</name>
</gene>
<evidence type="ECO:0008006" key="4">
    <source>
        <dbReference type="Google" id="ProtNLM"/>
    </source>
</evidence>
<dbReference type="OrthoDB" id="442921at2759"/>
<dbReference type="Proteomes" id="UP000828251">
    <property type="component" value="Unassembled WGS sequence"/>
</dbReference>
<organism evidence="2 3">
    <name type="scientific">Gossypium stocksii</name>
    <dbReference type="NCBI Taxonomy" id="47602"/>
    <lineage>
        <taxon>Eukaryota</taxon>
        <taxon>Viridiplantae</taxon>
        <taxon>Streptophyta</taxon>
        <taxon>Embryophyta</taxon>
        <taxon>Tracheophyta</taxon>
        <taxon>Spermatophyta</taxon>
        <taxon>Magnoliopsida</taxon>
        <taxon>eudicotyledons</taxon>
        <taxon>Gunneridae</taxon>
        <taxon>Pentapetalae</taxon>
        <taxon>rosids</taxon>
        <taxon>malvids</taxon>
        <taxon>Malvales</taxon>
        <taxon>Malvaceae</taxon>
        <taxon>Malvoideae</taxon>
        <taxon>Gossypium</taxon>
    </lineage>
</organism>
<dbReference type="Gene3D" id="3.10.20.90">
    <property type="entry name" value="Phosphatidylinositol 3-kinase Catalytic Subunit, Chain A, domain 1"/>
    <property type="match status" value="1"/>
</dbReference>
<accession>A0A9D3ZKD5</accession>
<dbReference type="EMBL" id="JAIQCV010000011">
    <property type="protein sequence ID" value="KAH1046111.1"/>
    <property type="molecule type" value="Genomic_DNA"/>
</dbReference>
<evidence type="ECO:0000256" key="1">
    <source>
        <dbReference type="SAM" id="SignalP"/>
    </source>
</evidence>
<sequence length="108" mass="12392">MVIPLMFFTVMYSPALISQPPAIGEMQINLKVGLFGTDHHLMYLIGGSTPLEYLVLDYADRTSLFYENTKFRYNAENGWCHVDPKKTADVLEMEDGDVIYSFTDFRIL</sequence>
<feature type="signal peptide" evidence="1">
    <location>
        <begin position="1"/>
        <end position="18"/>
    </location>
</feature>
<dbReference type="AlphaFoldDB" id="A0A9D3ZKD5"/>
<keyword evidence="1" id="KW-0732">Signal</keyword>
<evidence type="ECO:0000313" key="3">
    <source>
        <dbReference type="Proteomes" id="UP000828251"/>
    </source>
</evidence>
<keyword evidence="3" id="KW-1185">Reference proteome</keyword>
<reference evidence="2 3" key="1">
    <citation type="journal article" date="2021" name="Plant Biotechnol. J.">
        <title>Multi-omics assisted identification of the key and species-specific regulatory components of drought-tolerant mechanisms in Gossypium stocksii.</title>
        <authorList>
            <person name="Yu D."/>
            <person name="Ke L."/>
            <person name="Zhang D."/>
            <person name="Wu Y."/>
            <person name="Sun Y."/>
            <person name="Mei J."/>
            <person name="Sun J."/>
            <person name="Sun Y."/>
        </authorList>
    </citation>
    <scope>NUCLEOTIDE SEQUENCE [LARGE SCALE GENOMIC DNA]</scope>
    <source>
        <strain evidence="3">cv. E1</strain>
        <tissue evidence="2">Leaf</tissue>
    </source>
</reference>